<dbReference type="SUPFAM" id="SSF54373">
    <property type="entry name" value="FAD-linked reductases, C-terminal domain"/>
    <property type="match status" value="1"/>
</dbReference>
<evidence type="ECO:0000313" key="6">
    <source>
        <dbReference type="EMBL" id="KEZ42278.1"/>
    </source>
</evidence>
<organism evidence="6 7">
    <name type="scientific">Pseudallescheria apiosperma</name>
    <name type="common">Scedosporium apiospermum</name>
    <dbReference type="NCBI Taxonomy" id="563466"/>
    <lineage>
        <taxon>Eukaryota</taxon>
        <taxon>Fungi</taxon>
        <taxon>Dikarya</taxon>
        <taxon>Ascomycota</taxon>
        <taxon>Pezizomycotina</taxon>
        <taxon>Sordariomycetes</taxon>
        <taxon>Hypocreomycetidae</taxon>
        <taxon>Microascales</taxon>
        <taxon>Microascaceae</taxon>
        <taxon>Scedosporium</taxon>
    </lineage>
</organism>
<keyword evidence="2" id="KW-0285">Flavoprotein</keyword>
<keyword evidence="6" id="KW-0413">Isomerase</keyword>
<dbReference type="Pfam" id="PF01494">
    <property type="entry name" value="FAD_binding_3"/>
    <property type="match status" value="1"/>
</dbReference>
<dbReference type="InterPro" id="IPR038220">
    <property type="entry name" value="PHOX_C_sf"/>
</dbReference>
<dbReference type="Proteomes" id="UP000028545">
    <property type="component" value="Unassembled WGS sequence"/>
</dbReference>
<dbReference type="InterPro" id="IPR002938">
    <property type="entry name" value="FAD-bd"/>
</dbReference>
<dbReference type="GO" id="GO:0016853">
    <property type="term" value="F:isomerase activity"/>
    <property type="evidence" value="ECO:0007669"/>
    <property type="project" value="UniProtKB-KW"/>
</dbReference>
<dbReference type="Gene3D" id="3.30.9.10">
    <property type="entry name" value="D-Amino Acid Oxidase, subunit A, domain 2"/>
    <property type="match status" value="1"/>
</dbReference>
<accession>A0A084G4L6</accession>
<proteinExistence type="inferred from homology"/>
<keyword evidence="6" id="KW-0503">Monooxygenase</keyword>
<dbReference type="RefSeq" id="XP_016642077.1">
    <property type="nucleotide sequence ID" value="XM_016788320.1"/>
</dbReference>
<dbReference type="VEuPathDB" id="FungiDB:SAPIO_CDS6138"/>
<dbReference type="EMBL" id="JOWA01000100">
    <property type="protein sequence ID" value="KEZ42278.1"/>
    <property type="molecule type" value="Genomic_DNA"/>
</dbReference>
<feature type="domain" description="FAD-binding" evidence="5">
    <location>
        <begin position="9"/>
        <end position="365"/>
    </location>
</feature>
<evidence type="ECO:0000259" key="5">
    <source>
        <dbReference type="Pfam" id="PF01494"/>
    </source>
</evidence>
<dbReference type="Gene3D" id="3.50.50.60">
    <property type="entry name" value="FAD/NAD(P)-binding domain"/>
    <property type="match status" value="1"/>
</dbReference>
<evidence type="ECO:0000256" key="2">
    <source>
        <dbReference type="ARBA" id="ARBA00022630"/>
    </source>
</evidence>
<dbReference type="SUPFAM" id="SSF51905">
    <property type="entry name" value="FAD/NAD(P)-binding domain"/>
    <property type="match status" value="1"/>
</dbReference>
<dbReference type="InterPro" id="IPR050641">
    <property type="entry name" value="RIFMO-like"/>
</dbReference>
<comment type="similarity">
    <text evidence="1">Belongs to the PheA/TfdB FAD monooxygenase family.</text>
</comment>
<dbReference type="GeneID" id="27725210"/>
<dbReference type="InterPro" id="IPR036188">
    <property type="entry name" value="FAD/NAD-bd_sf"/>
</dbReference>
<gene>
    <name evidence="6" type="ORF">SAPIO_CDS6138</name>
</gene>
<keyword evidence="4" id="KW-0560">Oxidoreductase</keyword>
<dbReference type="KEGG" id="sapo:SAPIO_CDS6138"/>
<dbReference type="SUPFAM" id="SSF52833">
    <property type="entry name" value="Thioredoxin-like"/>
    <property type="match status" value="1"/>
</dbReference>
<evidence type="ECO:0000313" key="7">
    <source>
        <dbReference type="Proteomes" id="UP000028545"/>
    </source>
</evidence>
<dbReference type="GO" id="GO:0016709">
    <property type="term" value="F:oxidoreductase activity, acting on paired donors, with incorporation or reduction of molecular oxygen, NAD(P)H as one donor, and incorporation of one atom of oxygen"/>
    <property type="evidence" value="ECO:0007669"/>
    <property type="project" value="UniProtKB-ARBA"/>
</dbReference>
<keyword evidence="7" id="KW-1185">Reference proteome</keyword>
<dbReference type="Gene3D" id="3.40.30.20">
    <property type="match status" value="1"/>
</dbReference>
<reference evidence="6 7" key="1">
    <citation type="journal article" date="2014" name="Genome Announc.">
        <title>Draft genome sequence of the pathogenic fungus Scedosporium apiospermum.</title>
        <authorList>
            <person name="Vandeputte P."/>
            <person name="Ghamrawi S."/>
            <person name="Rechenmann M."/>
            <person name="Iltis A."/>
            <person name="Giraud S."/>
            <person name="Fleury M."/>
            <person name="Thornton C."/>
            <person name="Delhaes L."/>
            <person name="Meyer W."/>
            <person name="Papon N."/>
            <person name="Bouchara J.P."/>
        </authorList>
    </citation>
    <scope>NUCLEOTIDE SEQUENCE [LARGE SCALE GENOMIC DNA]</scope>
    <source>
        <strain evidence="6 7">IHEM 14462</strain>
    </source>
</reference>
<dbReference type="OrthoDB" id="1716816at2759"/>
<dbReference type="PRINTS" id="PR00420">
    <property type="entry name" value="RNGMNOXGNASE"/>
</dbReference>
<dbReference type="EC" id="5.3.99.8" evidence="6"/>
<dbReference type="HOGENOM" id="CLU_009665_9_4_1"/>
<dbReference type="PANTHER" id="PTHR43004:SF5">
    <property type="entry name" value="FAD-BINDING DOMAIN-CONTAINING PROTEIN"/>
    <property type="match status" value="1"/>
</dbReference>
<dbReference type="PANTHER" id="PTHR43004">
    <property type="entry name" value="TRK SYSTEM POTASSIUM UPTAKE PROTEIN"/>
    <property type="match status" value="1"/>
</dbReference>
<dbReference type="AlphaFoldDB" id="A0A084G4L6"/>
<dbReference type="GO" id="GO:0071949">
    <property type="term" value="F:FAD binding"/>
    <property type="evidence" value="ECO:0007669"/>
    <property type="project" value="InterPro"/>
</dbReference>
<name>A0A084G4L6_PSEDA</name>
<comment type="caution">
    <text evidence="6">The sequence shown here is derived from an EMBL/GenBank/DDBJ whole genome shotgun (WGS) entry which is preliminary data.</text>
</comment>
<keyword evidence="3" id="KW-0274">FAD</keyword>
<protein>
    <submittedName>
        <fullName evidence="6">Putative 2,4-dichlorophenol 6-monooxygenase</fullName>
        <ecNumber evidence="6">5.3.99.8</ecNumber>
    </submittedName>
</protein>
<dbReference type="InterPro" id="IPR036249">
    <property type="entry name" value="Thioredoxin-like_sf"/>
</dbReference>
<evidence type="ECO:0000256" key="1">
    <source>
        <dbReference type="ARBA" id="ARBA00007801"/>
    </source>
</evidence>
<dbReference type="OMA" id="VDWWTIY"/>
<evidence type="ECO:0000256" key="3">
    <source>
        <dbReference type="ARBA" id="ARBA00022827"/>
    </source>
</evidence>
<sequence>MAPDSETAEYDVVIVGGGPVGLLMAYQLRRFGVRACVVEQYEKETQDAYGRAIALFPRTTEQLDQLDLIEPMLQLGFACRTSVTYKDGERVMPGRVWTFMENIKDTTYDFVLVLRQMYTEAIFREKLESIGASYYQAIQCIDFQVDESAPLDSHAVTSVFTDKRTGRTFHLKSKYLIGADGGRSFVRGHAGIPFDGDTTEDQWIRIDGLVETDMPLNRSYGAIESQTHGNVLWAPLDYGATRIGYAYTPEIAAKYPGGVTEEVAVKEAIECMKPFKVKFKEVHWWTLYTIGQRIARGFSAKDRIFLCGDAAHTHSSGAAQGLNTGIHDAVNLGWKLALQIRGITQDSVLTTYSPERMTAVQKLIDYDRDIATLMSRKWPVWYQGDTTEDPYLMLGEIFEQAASFNTGLGISYPANVVNNQPSPMGLHVVPGARPPDVELTMPGTNQKIRFQRVTRNVGKFWVVVCTGNIESTRPMVLSLDQYIRAEVPELKDHEAVGWVTLTLSVECSPYEAIGMKPFGDTYYDPTNMAHGKFGIEADKGGILVLRPDGLLGSAGPLEGLWLKEYFSHVLKLSGKKGVNGHKA</sequence>
<evidence type="ECO:0000256" key="4">
    <source>
        <dbReference type="ARBA" id="ARBA00023002"/>
    </source>
</evidence>